<keyword evidence="5" id="KW-0378">Hydrolase</keyword>
<evidence type="ECO:0000256" key="2">
    <source>
        <dbReference type="ARBA" id="ARBA00022723"/>
    </source>
</evidence>
<dbReference type="InterPro" id="IPR011234">
    <property type="entry name" value="Fumarylacetoacetase-like_C"/>
</dbReference>
<organism evidence="5 6">
    <name type="scientific">Motilimonas cestriensis</name>
    <dbReference type="NCBI Taxonomy" id="2742685"/>
    <lineage>
        <taxon>Bacteria</taxon>
        <taxon>Pseudomonadati</taxon>
        <taxon>Pseudomonadota</taxon>
        <taxon>Gammaproteobacteria</taxon>
        <taxon>Alteromonadales</taxon>
        <taxon>Alteromonadales genera incertae sedis</taxon>
        <taxon>Motilimonas</taxon>
    </lineage>
</organism>
<evidence type="ECO:0000256" key="1">
    <source>
        <dbReference type="ARBA" id="ARBA00010211"/>
    </source>
</evidence>
<proteinExistence type="inferred from homology"/>
<dbReference type="SUPFAM" id="SSF56529">
    <property type="entry name" value="FAH"/>
    <property type="match status" value="1"/>
</dbReference>
<dbReference type="Pfam" id="PF01557">
    <property type="entry name" value="FAA_hydrolase"/>
    <property type="match status" value="1"/>
</dbReference>
<reference evidence="5 6" key="1">
    <citation type="journal article" date="2022" name="Environ. Microbiol. Rep.">
        <title>Eco-phylogenetic analyses reveal divergent evolution of vitamin B12 metabolism in the marine bacterial family 'Psychromonadaceae'.</title>
        <authorList>
            <person name="Jin X."/>
            <person name="Yang Y."/>
            <person name="Cao H."/>
            <person name="Gao B."/>
            <person name="Zhao Z."/>
        </authorList>
    </citation>
    <scope>NUCLEOTIDE SEQUENCE [LARGE SCALE GENOMIC DNA]</scope>
    <source>
        <strain evidence="5 6">MKS20</strain>
    </source>
</reference>
<feature type="domain" description="Fumarylacetoacetase-like C-terminal" evidence="4">
    <location>
        <begin position="116"/>
        <end position="376"/>
    </location>
</feature>
<keyword evidence="6" id="KW-1185">Reference proteome</keyword>
<accession>A0ABS8W9X4</accession>
<evidence type="ECO:0000313" key="6">
    <source>
        <dbReference type="Proteomes" id="UP001201273"/>
    </source>
</evidence>
<dbReference type="Gene3D" id="3.90.850.10">
    <property type="entry name" value="Fumarylacetoacetase-like, C-terminal domain"/>
    <property type="match status" value="1"/>
</dbReference>
<dbReference type="PANTHER" id="PTHR42796:SF4">
    <property type="entry name" value="FUMARYLACETOACETATE HYDROLASE DOMAIN-CONTAINING PROTEIN 2A"/>
    <property type="match status" value="1"/>
</dbReference>
<keyword evidence="3" id="KW-0732">Signal</keyword>
<dbReference type="Proteomes" id="UP001201273">
    <property type="component" value="Unassembled WGS sequence"/>
</dbReference>
<name>A0ABS8W9X4_9GAMM</name>
<feature type="chain" id="PRO_5046387448" evidence="3">
    <location>
        <begin position="26"/>
        <end position="379"/>
    </location>
</feature>
<keyword evidence="2" id="KW-0479">Metal-binding</keyword>
<evidence type="ECO:0000256" key="3">
    <source>
        <dbReference type="SAM" id="SignalP"/>
    </source>
</evidence>
<dbReference type="GO" id="GO:0016787">
    <property type="term" value="F:hydrolase activity"/>
    <property type="evidence" value="ECO:0007669"/>
    <property type="project" value="UniProtKB-KW"/>
</dbReference>
<protein>
    <submittedName>
        <fullName evidence="5">Fumarylacetoacetate hydrolase family protein</fullName>
    </submittedName>
</protein>
<dbReference type="InterPro" id="IPR036663">
    <property type="entry name" value="Fumarylacetoacetase_C_sf"/>
</dbReference>
<dbReference type="InterPro" id="IPR051121">
    <property type="entry name" value="FAH"/>
</dbReference>
<evidence type="ECO:0000313" key="5">
    <source>
        <dbReference type="EMBL" id="MCE2595814.1"/>
    </source>
</evidence>
<dbReference type="EMBL" id="JAIMJA010000013">
    <property type="protein sequence ID" value="MCE2595814.1"/>
    <property type="molecule type" value="Genomic_DNA"/>
</dbReference>
<dbReference type="RefSeq" id="WP_233053478.1">
    <property type="nucleotide sequence ID" value="NZ_JAIMJA010000013.1"/>
</dbReference>
<evidence type="ECO:0000259" key="4">
    <source>
        <dbReference type="Pfam" id="PF01557"/>
    </source>
</evidence>
<comment type="caution">
    <text evidence="5">The sequence shown here is derived from an EMBL/GenBank/DDBJ whole genome shotgun (WGS) entry which is preliminary data.</text>
</comment>
<dbReference type="PANTHER" id="PTHR42796">
    <property type="entry name" value="FUMARYLACETOACETATE HYDROLASE DOMAIN-CONTAINING PROTEIN 2A-RELATED"/>
    <property type="match status" value="1"/>
</dbReference>
<feature type="signal peptide" evidence="3">
    <location>
        <begin position="1"/>
        <end position="25"/>
    </location>
</feature>
<sequence>MKVPSKLLQAASVLLFFCTHTFTQANTLAPLDKGLTLAQIQQDENKRATLLVLHDTEKSVKAINLSDIFNSYPNDPMQLVRQQGYEKLLAQANYPAITLYQHSQLLAAGGSHTAHIAAGANYLAHGEEADIDEVFLFPKFAIPQPSESQIVLQPKVLLDYEVELCLRWDRDITSMLDFEQANTGVFLCGDFTDRAELLRKIDVDNVTSGHGFSDAKSGGHLMPTGPYLVVTQDWQHLLSEINLSTYVNGNKRQFSSVSKMLMPPNELVERILEQGEQANWRYQSRVVPLTPLGGIQQGQNLLTGTPEGVVYNTPNFSYKLTRSMMWLASLSFLDSGPVDYILEQYIADSLADQRFLQPGDHVHLSANYLGTLEVVIVAP</sequence>
<gene>
    <name evidence="5" type="ORF">K6Y31_13460</name>
</gene>
<comment type="similarity">
    <text evidence="1">Belongs to the FAH family.</text>
</comment>